<keyword evidence="3" id="KW-1185">Reference proteome</keyword>
<evidence type="ECO:0000313" key="2">
    <source>
        <dbReference type="EMBL" id="CAE7292615.1"/>
    </source>
</evidence>
<dbReference type="Proteomes" id="UP000649617">
    <property type="component" value="Unassembled WGS sequence"/>
</dbReference>
<reference evidence="2" key="1">
    <citation type="submission" date="2021-02" db="EMBL/GenBank/DDBJ databases">
        <authorList>
            <person name="Dougan E. K."/>
            <person name="Rhodes N."/>
            <person name="Thang M."/>
            <person name="Chan C."/>
        </authorList>
    </citation>
    <scope>NUCLEOTIDE SEQUENCE</scope>
</reference>
<comment type="caution">
    <text evidence="2">The sequence shown here is derived from an EMBL/GenBank/DDBJ whole genome shotgun (WGS) entry which is preliminary data.</text>
</comment>
<feature type="non-terminal residue" evidence="2">
    <location>
        <position position="1424"/>
    </location>
</feature>
<feature type="region of interest" description="Disordered" evidence="1">
    <location>
        <begin position="1273"/>
        <end position="1297"/>
    </location>
</feature>
<dbReference type="OrthoDB" id="422882at2759"/>
<feature type="region of interest" description="Disordered" evidence="1">
    <location>
        <begin position="941"/>
        <end position="982"/>
    </location>
</feature>
<name>A0A812N0N4_SYMPI</name>
<protein>
    <submittedName>
        <fullName evidence="2">Uncharacterized protein</fullName>
    </submittedName>
</protein>
<gene>
    <name evidence="2" type="ORF">SPIL2461_LOCUS6575</name>
</gene>
<feature type="region of interest" description="Disordered" evidence="1">
    <location>
        <begin position="1395"/>
        <end position="1424"/>
    </location>
</feature>
<feature type="compositionally biased region" description="Acidic residues" evidence="1">
    <location>
        <begin position="1415"/>
        <end position="1424"/>
    </location>
</feature>
<feature type="compositionally biased region" description="Low complexity" evidence="1">
    <location>
        <begin position="949"/>
        <end position="973"/>
    </location>
</feature>
<organism evidence="2 3">
    <name type="scientific">Symbiodinium pilosum</name>
    <name type="common">Dinoflagellate</name>
    <dbReference type="NCBI Taxonomy" id="2952"/>
    <lineage>
        <taxon>Eukaryota</taxon>
        <taxon>Sar</taxon>
        <taxon>Alveolata</taxon>
        <taxon>Dinophyceae</taxon>
        <taxon>Suessiales</taxon>
        <taxon>Symbiodiniaceae</taxon>
        <taxon>Symbiodinium</taxon>
    </lineage>
</organism>
<proteinExistence type="predicted"/>
<evidence type="ECO:0000313" key="3">
    <source>
        <dbReference type="Proteomes" id="UP000649617"/>
    </source>
</evidence>
<dbReference type="EMBL" id="CAJNIZ010010024">
    <property type="protein sequence ID" value="CAE7292615.1"/>
    <property type="molecule type" value="Genomic_DNA"/>
</dbReference>
<accession>A0A812N0N4</accession>
<evidence type="ECO:0000256" key="1">
    <source>
        <dbReference type="SAM" id="MobiDB-lite"/>
    </source>
</evidence>
<sequence length="1424" mass="155202">MDLLADFSDDDGPMQDRRGDLMDLREESKALSTELDAVAEGHVGRESNDAPQVDLLAEEPEARSAELQLDAVDEGHFGHGSNDAPQVRRLAEESEALSAELQLDAVVEGHVSHQSNDAPHIDLLADLSDEGTDIIDDPHATALVALPRNAPNADAHAGETSSQTLVHCADTGLPTRSKAYNMQGKVGRGRHGGLLERQLVCSHMRAEKRAKKMQDDTHALVEALNDCAFVKNGQSFTVAATHRGGGPQIVISKASSKGNRFVRKIHFSKFIRAAFGLNSSNVAIAALLNVDASTVPRLQKTCAGVFMMSQAKLLARLLSHCQRVHPVSVHKQLKWDETTVYYGLKYHPSYFALSRMMTAIGDTAEVRGALHEVDGAYANIRLHHHFLSQPAYDPTRPSGWFLESARCQSHATHLISVSMLALLGGSLLSRFYALAEKLVVVPWDGAPADPLVHETLDFIEMWHPGSGAQEDGDDDGEAPRSSTRFQQHLEAFKDMWNCSYAGCPKHKCAPGHCRSRIDTVTKMASSFITLLLASLPAIPTPNKWTKLFGVSDFIALGSLVNNFLPCIFDVAFAPLMLAKGTEQEIVEADPRLVEGLFFHAVQGKRYVASKTFLQCAQSQWRCRSWIVVSEHLRRLVFHWLRLLTSTKKARDRFPISEVLDFRCSVVWAVLQGIAHQLLDPQGRGRICFLWAPAGFDSYQAWCKACLPEVGDLRNALLNLSGWIFRRHIVYWKTFPWTLIQLVDASTTQAVVQEIKSAWDSAQICCVAPGMARSLKKLGVSSDDLLSELKYRALLEGFGRLMQMTIADVECKHALSRHWSERPFPTIIAKHVNKEASLCVLEARKQVQSLFTGTSAPGRDSLQAGDSLCGGMIKVKAKQIRGKSAKCLFKAEYLQARNTLTPDSKVSPLNPEFFAQAEEAWRSLSEERRQYFQELSDQSCAEAKQRRQAAKPNSKAPAPQPAASSAPGARALRAVEQQQDSLPPFDIPGADLSLLVTSGHYDPWVLAADAAGQPDALRLGQAVAKYCQELQHCKPQLADQCLSNSPVSESQLEQSWKDNLQHGVTWAQALSHFNVESQRFSSPPQEDAFPERVQYHGCCGSFCRSKSSPRDLAFFQAALTAFDMAVSQCGDGSAASASKCEILLRHRVTNGPEAGLDVDVVYTWVTALSARSGVHNSSQVFIPLSQIGPSISGGEQMLRLRVRQRFPQKSLGVQNCCQRVQGVWPGWKEIRVQAAASTSEAGAQAQEQEVAEDVPVVAPLGPPSAFDVLSAVVDGPSSASSRGRGRGRGRGRAGDTNAKMRKVLVASLPVEASENQALEKELSDLLASEDVLLPEPEQPAAFDAAVQDTVVAASVDGDFISGFVGALETCEQAHASLAADFPESGDEAIEGDEAVEQTGEDDLPATQPLEGIDGAGGEEDIAIDM</sequence>